<gene>
    <name evidence="2" type="ORF">OMAG_002253</name>
</gene>
<reference evidence="2 3" key="1">
    <citation type="submission" date="2015-02" db="EMBL/GenBank/DDBJ databases">
        <title>Single-cell genomics of uncultivated deep-branching MTB reveals a conserved set of magnetosome genes.</title>
        <authorList>
            <person name="Kolinko S."/>
            <person name="Richter M."/>
            <person name="Glockner F.O."/>
            <person name="Brachmann A."/>
            <person name="Schuler D."/>
        </authorList>
    </citation>
    <scope>NUCLEOTIDE SEQUENCE [LARGE SCALE GENOMIC DNA]</scope>
    <source>
        <strain evidence="2">SKK-01</strain>
    </source>
</reference>
<evidence type="ECO:0000313" key="2">
    <source>
        <dbReference type="EMBL" id="KJJ83868.1"/>
    </source>
</evidence>
<name>A0A0F0CKN0_9BACT</name>
<dbReference type="EMBL" id="JYNY01000458">
    <property type="protein sequence ID" value="KJJ83868.1"/>
    <property type="molecule type" value="Genomic_DNA"/>
</dbReference>
<keyword evidence="1" id="KW-0472">Membrane</keyword>
<accession>A0A0F0CKN0</accession>
<keyword evidence="1" id="KW-0812">Transmembrane</keyword>
<dbReference type="AlphaFoldDB" id="A0A0F0CKN0"/>
<evidence type="ECO:0000256" key="1">
    <source>
        <dbReference type="SAM" id="Phobius"/>
    </source>
</evidence>
<sequence length="105" mass="12794">MSHDTPRFAASRRGFCFSKNYLSLDETNDIFGEIVLSDRIVFRIFLFNFLNFLFFFLDFYFHSKIFNFYNKYAFKIQESQILKTRFFEIILKMSLSPDFIWVSSR</sequence>
<organism evidence="2 3">
    <name type="scientific">Candidatus Omnitrophus magneticus</name>
    <dbReference type="NCBI Taxonomy" id="1609969"/>
    <lineage>
        <taxon>Bacteria</taxon>
        <taxon>Pseudomonadati</taxon>
        <taxon>Candidatus Omnitrophota</taxon>
        <taxon>Candidatus Omnitrophus</taxon>
    </lineage>
</organism>
<feature type="transmembrane region" description="Helical" evidence="1">
    <location>
        <begin position="40"/>
        <end position="61"/>
    </location>
</feature>
<proteinExistence type="predicted"/>
<dbReference type="Proteomes" id="UP000033428">
    <property type="component" value="Unassembled WGS sequence"/>
</dbReference>
<keyword evidence="3" id="KW-1185">Reference proteome</keyword>
<keyword evidence="1" id="KW-1133">Transmembrane helix</keyword>
<evidence type="ECO:0000313" key="3">
    <source>
        <dbReference type="Proteomes" id="UP000033428"/>
    </source>
</evidence>
<protein>
    <submittedName>
        <fullName evidence="2">Uncharacterized protein</fullName>
    </submittedName>
</protein>
<comment type="caution">
    <text evidence="2">The sequence shown here is derived from an EMBL/GenBank/DDBJ whole genome shotgun (WGS) entry which is preliminary data.</text>
</comment>